<dbReference type="PANTHER" id="PTHR45725">
    <property type="entry name" value="FORMIN HOMOLOGY 2 FAMILY MEMBER"/>
    <property type="match status" value="1"/>
</dbReference>
<dbReference type="Proteomes" id="UP001189429">
    <property type="component" value="Unassembled WGS sequence"/>
</dbReference>
<dbReference type="Gene3D" id="1.10.443.10">
    <property type="entry name" value="Intergrase catalytic core"/>
    <property type="match status" value="1"/>
</dbReference>
<keyword evidence="1" id="KW-0233">DNA recombination</keyword>
<evidence type="ECO:0000313" key="3">
    <source>
        <dbReference type="EMBL" id="CAK0815029.1"/>
    </source>
</evidence>
<evidence type="ECO:0000313" key="4">
    <source>
        <dbReference type="Proteomes" id="UP001189429"/>
    </source>
</evidence>
<dbReference type="EMBL" id="CAUYUJ010005803">
    <property type="protein sequence ID" value="CAK0815029.1"/>
    <property type="molecule type" value="Genomic_DNA"/>
</dbReference>
<dbReference type="PANTHER" id="PTHR45725:SF18">
    <property type="entry name" value="ORC1-LIKE AAA ATPASE DOMAIN-CONTAINING PROTEIN"/>
    <property type="match status" value="1"/>
</dbReference>
<comment type="caution">
    <text evidence="3">The sequence shown here is derived from an EMBL/GenBank/DDBJ whole genome shotgun (WGS) entry which is preliminary data.</text>
</comment>
<name>A0ABN9RBT4_9DINO</name>
<dbReference type="InterPro" id="IPR013762">
    <property type="entry name" value="Integrase-like_cat_sf"/>
</dbReference>
<dbReference type="SUPFAM" id="SSF56349">
    <property type="entry name" value="DNA breaking-rejoining enzymes"/>
    <property type="match status" value="1"/>
</dbReference>
<sequence length="1428" mass="154736">MAWLFGQRYLDWLVGTVSQTVVSWSARCPAYPACPQPPACPACPAAAPIHFHPPAACPAAPEAPAPAPAPQPVAQEPEGLSWTGGWLACFLVALNLLVFNFHGVRLVGSAVVRLRPAPTPAALKDGAGAGAAGGAPLGRRVWGRVIQDPTDAPWSPLRVLISTPDGDVYEELYDMSDGTLAAVRFEDDRRTRPAGLEVGNLNRFRRALTAAEEVAIRNEVDAYARDVFLDAERAAGRPGVVPPAGAAVYFTFAAAAGGAAAPGPAPAAPAAGGGAAVAAALAVVPAGPAAPAAGPPAGAALVAAAAAPLAAAGAPAGPLGPNAVPGADGQWVYVETTTTARRGDPVTIDGTELVRGAIGLKQDAGGSWSAIRLITTSQAAYRGAEAFADARLQPVALLGDGSRQRVQFHESVDRLREEPFPDWPLDGPRTTLWCLRFLDRKRGGAIEHFHQFVSYYRLSRDDFGVTHYESIMRMVDYLMTWDLLDLPNVVGVEVMLRQAQLYEYMYAMEYEARDSGASAAATLEGALRIWPPALQMYMGPSQLVSDGIGISFRSLCPPMVVDAIRAMNEMYTGSSCPRATGLAGPTTAQQEALAVIQEAVDAFGVPPPDLTPAGALEELRVAQSYDQESAVIAPVTFDRVDLISLPSVGSEPKSLSALIGDDSMSIGHRLQELLLPRERGLARVAEHAPRRAYSDPNLRNPRLYKKVLHRLVSSHLVEFHTEALSSVGMFFVYKKSGALRLILDGRIPSQPERVLVDRLPAPVVDSGVVHTEYVDNFVALSLSEASAIAAARQVDHHMRAVGLPTHGVESGVGGETLGWSFDSNSPVISLNPRLRWKLYLGIQEVLRRGFCSGKEMVRIVSHITSRVLIRRELLSCLGAVYKFGEVYHNRTAKLWPVVRRELRWARALLIFCSRDLGLPFDTTLTCLDASSWGFGVTQREVSEDSVKRLARYNERWRFSREAERQRLGPRAAAVPGQGSSGAVPDGPEVSDVDPSFEEVPPDIWRDHWHPVLSVPWRRPAPQVILETRSGVMALKHKLRSKRSFRKAHVMLNDAMAPILALAKGRSSAPALLAVCRQVACLLLASGSAAYWRWLPSEFNSADPASRNRPGARPEAWYAPASAAALAWGDQTDRRVARRRAFPAATTAATSGSLTFLETQAVGEATRRDYADRVSKFTRWATSVRLPIGEVPELDVALVTFFNQLFFDGYPSEEATKYMAALAHCRAAPGRLQVAFPRAARAAKGWARLLLSLTREQVIPPAEGAPPGRTFLNFWSVVLHPMECAQPSKTGVYDEGLLLDSPEFTWLPPLLQALRARAAPGGRVFDMSYNQWALVFRRAATALHLGVLGPPTLYTLRHGGASHEYLAKFRSLDEIKKRGRWVSDSSLRRYTKGGRVAEQMRRLPISEQRRATRLVGIIGGRLSKVWLGL</sequence>
<reference evidence="3" key="1">
    <citation type="submission" date="2023-10" db="EMBL/GenBank/DDBJ databases">
        <authorList>
            <person name="Chen Y."/>
            <person name="Shah S."/>
            <person name="Dougan E. K."/>
            <person name="Thang M."/>
            <person name="Chan C."/>
        </authorList>
    </citation>
    <scope>NUCLEOTIDE SEQUENCE [LARGE SCALE GENOMIC DNA]</scope>
</reference>
<dbReference type="InterPro" id="IPR051425">
    <property type="entry name" value="Formin_Homology"/>
</dbReference>
<proteinExistence type="predicted"/>
<dbReference type="InterPro" id="IPR011010">
    <property type="entry name" value="DNA_brk_join_enz"/>
</dbReference>
<keyword evidence="4" id="KW-1185">Reference proteome</keyword>
<protein>
    <submittedName>
        <fullName evidence="3">Uncharacterized protein</fullName>
    </submittedName>
</protein>
<accession>A0ABN9RBT4</accession>
<feature type="region of interest" description="Disordered" evidence="2">
    <location>
        <begin position="967"/>
        <end position="994"/>
    </location>
</feature>
<evidence type="ECO:0000256" key="2">
    <source>
        <dbReference type="SAM" id="MobiDB-lite"/>
    </source>
</evidence>
<evidence type="ECO:0000256" key="1">
    <source>
        <dbReference type="ARBA" id="ARBA00023172"/>
    </source>
</evidence>
<organism evidence="3 4">
    <name type="scientific">Prorocentrum cordatum</name>
    <dbReference type="NCBI Taxonomy" id="2364126"/>
    <lineage>
        <taxon>Eukaryota</taxon>
        <taxon>Sar</taxon>
        <taxon>Alveolata</taxon>
        <taxon>Dinophyceae</taxon>
        <taxon>Prorocentrales</taxon>
        <taxon>Prorocentraceae</taxon>
        <taxon>Prorocentrum</taxon>
    </lineage>
</organism>
<gene>
    <name evidence="3" type="ORF">PCOR1329_LOCUS18468</name>
</gene>